<comment type="caution">
    <text evidence="1">The sequence shown here is derived from an EMBL/GenBank/DDBJ whole genome shotgun (WGS) entry which is preliminary data.</text>
</comment>
<protein>
    <recommendedName>
        <fullName evidence="3">LysR substrate binding domain-containing protein</fullName>
    </recommendedName>
</protein>
<sequence length="70" mass="7774">MNLVGLGVGISLVADHWRGVHYPNVAFVPIGEVDETVPFSITWRPENDNPALRRFLSLARIEAKRSGALF</sequence>
<reference evidence="1" key="1">
    <citation type="journal article" date="2014" name="Int. J. Syst. Evol. Microbiol.">
        <title>Complete genome sequence of Corynebacterium casei LMG S-19264T (=DSM 44701T), isolated from a smear-ripened cheese.</title>
        <authorList>
            <consortium name="US DOE Joint Genome Institute (JGI-PGF)"/>
            <person name="Walter F."/>
            <person name="Albersmeier A."/>
            <person name="Kalinowski J."/>
            <person name="Ruckert C."/>
        </authorList>
    </citation>
    <scope>NUCLEOTIDE SEQUENCE</scope>
    <source>
        <strain evidence="1">VKM B-1513</strain>
    </source>
</reference>
<dbReference type="AlphaFoldDB" id="A0A9W6IMF5"/>
<reference evidence="1" key="2">
    <citation type="submission" date="2023-01" db="EMBL/GenBank/DDBJ databases">
        <authorList>
            <person name="Sun Q."/>
            <person name="Evtushenko L."/>
        </authorList>
    </citation>
    <scope>NUCLEOTIDE SEQUENCE</scope>
    <source>
        <strain evidence="1">VKM B-1513</strain>
    </source>
</reference>
<dbReference type="EMBL" id="BSFE01000003">
    <property type="protein sequence ID" value="GLK51750.1"/>
    <property type="molecule type" value="Genomic_DNA"/>
</dbReference>
<evidence type="ECO:0000313" key="1">
    <source>
        <dbReference type="EMBL" id="GLK51750.1"/>
    </source>
</evidence>
<dbReference type="Proteomes" id="UP001143486">
    <property type="component" value="Unassembled WGS sequence"/>
</dbReference>
<dbReference type="Gene3D" id="3.40.190.10">
    <property type="entry name" value="Periplasmic binding protein-like II"/>
    <property type="match status" value="2"/>
</dbReference>
<name>A0A9W6IMF5_9PROT</name>
<accession>A0A9W6IMF5</accession>
<organism evidence="1 2">
    <name type="scientific">Maricaulis virginensis</name>
    <dbReference type="NCBI Taxonomy" id="144022"/>
    <lineage>
        <taxon>Bacteria</taxon>
        <taxon>Pseudomonadati</taxon>
        <taxon>Pseudomonadota</taxon>
        <taxon>Alphaproteobacteria</taxon>
        <taxon>Maricaulales</taxon>
        <taxon>Maricaulaceae</taxon>
        <taxon>Maricaulis</taxon>
    </lineage>
</organism>
<proteinExistence type="predicted"/>
<evidence type="ECO:0000313" key="2">
    <source>
        <dbReference type="Proteomes" id="UP001143486"/>
    </source>
</evidence>
<keyword evidence="2" id="KW-1185">Reference proteome</keyword>
<gene>
    <name evidence="1" type="ORF">GCM10017621_12580</name>
</gene>
<evidence type="ECO:0008006" key="3">
    <source>
        <dbReference type="Google" id="ProtNLM"/>
    </source>
</evidence>